<dbReference type="EMBL" id="CDMZ01005928">
    <property type="protein sequence ID" value="CEM55960.1"/>
    <property type="molecule type" value="Genomic_DNA"/>
</dbReference>
<proteinExistence type="predicted"/>
<evidence type="ECO:0000313" key="1">
    <source>
        <dbReference type="EMBL" id="CEM55960.1"/>
    </source>
</evidence>
<sequence>MGSCLGSLGGPKIDIPSEETVKGLLDDQIAGPLGDAKDKYDEINDEVEKLEDGQEYEVPGTSIKLKKDATVQEKKKAAFAVAFGDDKKQKIKEETWEKIEGEHIKPNVENYDSLPAMTKTPVKSSVEKMMDKAFGEVEQKFVSEA</sequence>
<name>A0A0G4IFG8_9ALVE</name>
<reference evidence="1" key="1">
    <citation type="submission" date="2014-11" db="EMBL/GenBank/DDBJ databases">
        <authorList>
            <person name="Otto D Thomas"/>
            <person name="Naeem Raeece"/>
        </authorList>
    </citation>
    <scope>NUCLEOTIDE SEQUENCE</scope>
</reference>
<dbReference type="VEuPathDB" id="CryptoDB:Cvel_13978"/>
<protein>
    <submittedName>
        <fullName evidence="1">Uncharacterized protein</fullName>
    </submittedName>
</protein>
<organism evidence="1">
    <name type="scientific">Chromera velia CCMP2878</name>
    <dbReference type="NCBI Taxonomy" id="1169474"/>
    <lineage>
        <taxon>Eukaryota</taxon>
        <taxon>Sar</taxon>
        <taxon>Alveolata</taxon>
        <taxon>Colpodellida</taxon>
        <taxon>Chromeraceae</taxon>
        <taxon>Chromera</taxon>
    </lineage>
</organism>
<accession>A0A0G4IFG8</accession>
<dbReference type="AlphaFoldDB" id="A0A0G4IFG8"/>
<gene>
    <name evidence="1" type="ORF">Cvel_13978</name>
</gene>